<dbReference type="RefSeq" id="WP_380727813.1">
    <property type="nucleotide sequence ID" value="NZ_JBHTLK010000210.1"/>
</dbReference>
<sequence length="191" mass="20744">MARGRVTREDWTMEALRALARGGVAAVAVDVLAGELGITRGSFYWHFKDREALLVAAVEFWEQRATADLITRLASLDDPEDKLREGFRVALGAEVVPGLEPALVAHADHPVVGPVLTRVIERRIAFLADLYAELGLTPAVARRQAVFAYAAYLGWADLRRAAASVVPEVAAEGPRGRAALKHLIDQLSAVR</sequence>
<feature type="domain" description="HTH tetR-type" evidence="5">
    <location>
        <begin position="5"/>
        <end position="65"/>
    </location>
</feature>
<comment type="caution">
    <text evidence="6">The sequence shown here is derived from an EMBL/GenBank/DDBJ whole genome shotgun (WGS) entry which is preliminary data.</text>
</comment>
<evidence type="ECO:0000313" key="6">
    <source>
        <dbReference type="EMBL" id="MFD1151107.1"/>
    </source>
</evidence>
<dbReference type="InterPro" id="IPR001647">
    <property type="entry name" value="HTH_TetR"/>
</dbReference>
<organism evidence="6 7">
    <name type="scientific">Saccharothrix hoggarensis</name>
    <dbReference type="NCBI Taxonomy" id="913853"/>
    <lineage>
        <taxon>Bacteria</taxon>
        <taxon>Bacillati</taxon>
        <taxon>Actinomycetota</taxon>
        <taxon>Actinomycetes</taxon>
        <taxon>Pseudonocardiales</taxon>
        <taxon>Pseudonocardiaceae</taxon>
        <taxon>Saccharothrix</taxon>
    </lineage>
</organism>
<proteinExistence type="predicted"/>
<keyword evidence="7" id="KW-1185">Reference proteome</keyword>
<dbReference type="PANTHER" id="PTHR47506">
    <property type="entry name" value="TRANSCRIPTIONAL REGULATORY PROTEIN"/>
    <property type="match status" value="1"/>
</dbReference>
<dbReference type="Gene3D" id="1.10.357.10">
    <property type="entry name" value="Tetracycline Repressor, domain 2"/>
    <property type="match status" value="1"/>
</dbReference>
<evidence type="ECO:0000256" key="2">
    <source>
        <dbReference type="ARBA" id="ARBA00023125"/>
    </source>
</evidence>
<evidence type="ECO:0000256" key="4">
    <source>
        <dbReference type="PROSITE-ProRule" id="PRU00335"/>
    </source>
</evidence>
<gene>
    <name evidence="6" type="ORF">ACFQ3T_28600</name>
</gene>
<name>A0ABW3R209_9PSEU</name>
<dbReference type="EMBL" id="JBHTLK010000210">
    <property type="protein sequence ID" value="MFD1151107.1"/>
    <property type="molecule type" value="Genomic_DNA"/>
</dbReference>
<dbReference type="Proteomes" id="UP001597168">
    <property type="component" value="Unassembled WGS sequence"/>
</dbReference>
<dbReference type="PANTHER" id="PTHR47506:SF1">
    <property type="entry name" value="HTH-TYPE TRANSCRIPTIONAL REGULATOR YJDC"/>
    <property type="match status" value="1"/>
</dbReference>
<evidence type="ECO:0000259" key="5">
    <source>
        <dbReference type="PROSITE" id="PS50977"/>
    </source>
</evidence>
<keyword evidence="3" id="KW-0804">Transcription</keyword>
<accession>A0ABW3R209</accession>
<evidence type="ECO:0000313" key="7">
    <source>
        <dbReference type="Proteomes" id="UP001597168"/>
    </source>
</evidence>
<keyword evidence="2 4" id="KW-0238">DNA-binding</keyword>
<dbReference type="SUPFAM" id="SSF46689">
    <property type="entry name" value="Homeodomain-like"/>
    <property type="match status" value="1"/>
</dbReference>
<reference evidence="7" key="1">
    <citation type="journal article" date="2019" name="Int. J. Syst. Evol. Microbiol.">
        <title>The Global Catalogue of Microorganisms (GCM) 10K type strain sequencing project: providing services to taxonomists for standard genome sequencing and annotation.</title>
        <authorList>
            <consortium name="The Broad Institute Genomics Platform"/>
            <consortium name="The Broad Institute Genome Sequencing Center for Infectious Disease"/>
            <person name="Wu L."/>
            <person name="Ma J."/>
        </authorList>
    </citation>
    <scope>NUCLEOTIDE SEQUENCE [LARGE SCALE GENOMIC DNA]</scope>
    <source>
        <strain evidence="7">CCUG 60214</strain>
    </source>
</reference>
<dbReference type="InterPro" id="IPR009057">
    <property type="entry name" value="Homeodomain-like_sf"/>
</dbReference>
<protein>
    <submittedName>
        <fullName evidence="6">TetR/AcrR family transcriptional regulator</fullName>
    </submittedName>
</protein>
<dbReference type="PROSITE" id="PS50977">
    <property type="entry name" value="HTH_TETR_2"/>
    <property type="match status" value="1"/>
</dbReference>
<keyword evidence="1" id="KW-0805">Transcription regulation</keyword>
<evidence type="ECO:0000256" key="3">
    <source>
        <dbReference type="ARBA" id="ARBA00023163"/>
    </source>
</evidence>
<evidence type="ECO:0000256" key="1">
    <source>
        <dbReference type="ARBA" id="ARBA00023015"/>
    </source>
</evidence>
<feature type="DNA-binding region" description="H-T-H motif" evidence="4">
    <location>
        <begin position="28"/>
        <end position="47"/>
    </location>
</feature>
<dbReference type="Pfam" id="PF00440">
    <property type="entry name" value="TetR_N"/>
    <property type="match status" value="1"/>
</dbReference>